<dbReference type="SUPFAM" id="SSF48230">
    <property type="entry name" value="Chondroitin AC/alginate lyase"/>
    <property type="match status" value="1"/>
</dbReference>
<keyword evidence="4" id="KW-1185">Reference proteome</keyword>
<organism evidence="3 4">
    <name type="scientific">Paenibacillus contaminans</name>
    <dbReference type="NCBI Taxonomy" id="450362"/>
    <lineage>
        <taxon>Bacteria</taxon>
        <taxon>Bacillati</taxon>
        <taxon>Bacillota</taxon>
        <taxon>Bacilli</taxon>
        <taxon>Bacillales</taxon>
        <taxon>Paenibacillaceae</taxon>
        <taxon>Paenibacillus</taxon>
    </lineage>
</organism>
<gene>
    <name evidence="3" type="ORF">DQG23_13415</name>
</gene>
<evidence type="ECO:0000313" key="4">
    <source>
        <dbReference type="Proteomes" id="UP000250369"/>
    </source>
</evidence>
<comment type="subcellular location">
    <subcellularLocation>
        <location evidence="1">Cell envelope</location>
    </subcellularLocation>
</comment>
<accession>A0A329MN76</accession>
<dbReference type="GO" id="GO:0016829">
    <property type="term" value="F:lyase activity"/>
    <property type="evidence" value="ECO:0007669"/>
    <property type="project" value="InterPro"/>
</dbReference>
<sequence length="1007" mass="112470">MILMTSGTSLKQTRTYYTDDKITNARSNIARHSWAKERSRQAIETADHYLKKDFEFLWNLVTTQKLPRSCGVNQIMGCPVCKKEIDRFGNYPWKGDPLEQPWKLTCPSCQSIFPSNDFGSYYKSGIDENGFFNPEAADRSLLKNTLYPDKDENWCVDDGYGWLDPEQNNRETRRYTFIAYYNHWLLWYSGAVEKALNAFSEAYLYTNNPRYAAAGIILLDRIADVYPDMDSSVYLWEDGFRNSHGLTGLGKVIGCIWETMLVKSFTLAYDALFPGTDIPDVLSFLSRKAQMYQMANKKESAAAIRHNIEQGIVMQIKPGIESGQISGNVGMHQSALAAAAVVLDNAKLTNDWVPYMFKTHPGHPGRGKGNIMKILVNDVDRDGHGTEASPGYNHIWLSQLKLVADVLSGQGTSAAFDLYAYPKFRKLFHMPFPYVLLESYTPSIGDTKRAGDPGLVGAIQTYVSGFANTGDPLLAQYAYLLNGNKWDNLSGDMFSDNEKIVEGMKKAIDEFGPFHSGSTNVTGYGFTGLRDGKGDSARALTLYYGRNTGHGHRDTLNLGLYAFGLDLSPDHGYPSFADGNYERVHWTNNTVSHNTVVVNRSTQADQVVGIPHHYANDVRVKLIDVEAPKVYPETQMYRRTVAMIKIDETDSYYIDFFRVKGGEEHHYSFHGGEGEVATEGLNFIKQASGTYAGENVPVADKGYDEVSESGFNYLYHVERANLPQGSFSLDWSIKDTWKVKPVEEDIHLRITMLSDVHEVSLADGQPPQNKPGNPKSYKYVLAHRKGNNLESQFVSVMEAYKETRKVQSISAVPVKADGKIVQSTDVFAVKVMFVNGRTDIIVNALNPDVVYTIEDHIRFQGFFGVCSLAAERPVYGYVCNGTLLQAGEKVMIREASGNVSGSVVGFTKDMSAENQITVRLNGVTNADTLAGKYVYIQNDGIRNAAYEIKDVKVDAGTDNGFVLNIGDITLIRSWVDEFDFSRGYVYDVHEGDSLSIPLCYEWGTLNS</sequence>
<evidence type="ECO:0000256" key="1">
    <source>
        <dbReference type="ARBA" id="ARBA00004196"/>
    </source>
</evidence>
<dbReference type="InterPro" id="IPR012480">
    <property type="entry name" value="Hepar_II_III_C"/>
</dbReference>
<dbReference type="Gene3D" id="1.50.10.100">
    <property type="entry name" value="Chondroitin AC/alginate lyase"/>
    <property type="match status" value="1"/>
</dbReference>
<dbReference type="AlphaFoldDB" id="A0A329MN76"/>
<comment type="caution">
    <text evidence="3">The sequence shown here is derived from an EMBL/GenBank/DDBJ whole genome shotgun (WGS) entry which is preliminary data.</text>
</comment>
<dbReference type="InterPro" id="IPR008929">
    <property type="entry name" value="Chondroitin_lyas"/>
</dbReference>
<protein>
    <recommendedName>
        <fullName evidence="2">Heparinase II/III-like C-terminal domain-containing protein</fullName>
    </recommendedName>
</protein>
<evidence type="ECO:0000259" key="2">
    <source>
        <dbReference type="Pfam" id="PF07940"/>
    </source>
</evidence>
<feature type="domain" description="Heparinase II/III-like C-terminal" evidence="2">
    <location>
        <begin position="545"/>
        <end position="624"/>
    </location>
</feature>
<dbReference type="GO" id="GO:0030313">
    <property type="term" value="C:cell envelope"/>
    <property type="evidence" value="ECO:0007669"/>
    <property type="project" value="UniProtKB-SubCell"/>
</dbReference>
<proteinExistence type="predicted"/>
<dbReference type="Proteomes" id="UP000250369">
    <property type="component" value="Unassembled WGS sequence"/>
</dbReference>
<reference evidence="3 4" key="1">
    <citation type="journal article" date="2009" name="Int. J. Syst. Evol. Microbiol.">
        <title>Paenibacillus contaminans sp. nov., isolated from a contaminated laboratory plate.</title>
        <authorList>
            <person name="Chou J.H."/>
            <person name="Lee J.H."/>
            <person name="Lin M.C."/>
            <person name="Chang P.S."/>
            <person name="Arun A.B."/>
            <person name="Young C.C."/>
            <person name="Chen W.M."/>
        </authorList>
    </citation>
    <scope>NUCLEOTIDE SEQUENCE [LARGE SCALE GENOMIC DNA]</scope>
    <source>
        <strain evidence="3 4">CKOBP-6</strain>
    </source>
</reference>
<dbReference type="Gene3D" id="2.70.98.70">
    <property type="match status" value="1"/>
</dbReference>
<evidence type="ECO:0000313" key="3">
    <source>
        <dbReference type="EMBL" id="RAV21072.1"/>
    </source>
</evidence>
<name>A0A329MN76_9BACL</name>
<dbReference type="EMBL" id="QMFB01000006">
    <property type="protein sequence ID" value="RAV21072.1"/>
    <property type="molecule type" value="Genomic_DNA"/>
</dbReference>
<dbReference type="Pfam" id="PF07940">
    <property type="entry name" value="Hepar_II_III_C"/>
    <property type="match status" value="1"/>
</dbReference>